<organism evidence="1 2">
    <name type="scientific">Natrinema salaciae</name>
    <dbReference type="NCBI Taxonomy" id="1186196"/>
    <lineage>
        <taxon>Archaea</taxon>
        <taxon>Methanobacteriati</taxon>
        <taxon>Methanobacteriota</taxon>
        <taxon>Stenosarchaea group</taxon>
        <taxon>Halobacteria</taxon>
        <taxon>Halobacteriales</taxon>
        <taxon>Natrialbaceae</taxon>
        <taxon>Natrinema</taxon>
    </lineage>
</organism>
<dbReference type="EMBL" id="FOFD01000001">
    <property type="protein sequence ID" value="SEQ02911.1"/>
    <property type="molecule type" value="Genomic_DNA"/>
</dbReference>
<dbReference type="Proteomes" id="UP000199114">
    <property type="component" value="Unassembled WGS sequence"/>
</dbReference>
<sequence>MWNAELTEATISIFTFLLNSELRHWLLLYEGHMLKYLLCSPSIDVTFHKNLVCMTVSEFQQAEFE</sequence>
<keyword evidence="2" id="KW-1185">Reference proteome</keyword>
<dbReference type="AlphaFoldDB" id="A0A1H9CPB0"/>
<gene>
    <name evidence="1" type="ORF">SAMN04489841_1112</name>
</gene>
<evidence type="ECO:0000313" key="1">
    <source>
        <dbReference type="EMBL" id="SEQ02911.1"/>
    </source>
</evidence>
<evidence type="ECO:0000313" key="2">
    <source>
        <dbReference type="Proteomes" id="UP000199114"/>
    </source>
</evidence>
<protein>
    <submittedName>
        <fullName evidence="1">Uncharacterized protein</fullName>
    </submittedName>
</protein>
<accession>A0A1H9CPB0</accession>
<name>A0A1H9CPB0_9EURY</name>
<reference evidence="2" key="1">
    <citation type="submission" date="2016-10" db="EMBL/GenBank/DDBJ databases">
        <authorList>
            <person name="Varghese N."/>
            <person name="Submissions S."/>
        </authorList>
    </citation>
    <scope>NUCLEOTIDE SEQUENCE [LARGE SCALE GENOMIC DNA]</scope>
    <source>
        <strain evidence="2">DSM 25055</strain>
    </source>
</reference>
<proteinExistence type="predicted"/>